<accession>A0A0K2V1Z8</accession>
<dbReference type="InterPro" id="IPR032104">
    <property type="entry name" value="Spaetzle"/>
</dbReference>
<evidence type="ECO:0000313" key="7">
    <source>
        <dbReference type="EMBL" id="CDW44504.1"/>
    </source>
</evidence>
<dbReference type="OrthoDB" id="6492393at2759"/>
<dbReference type="GO" id="GO:0005615">
    <property type="term" value="C:extracellular space"/>
    <property type="evidence" value="ECO:0007669"/>
    <property type="project" value="UniProtKB-ARBA"/>
</dbReference>
<evidence type="ECO:0000256" key="1">
    <source>
        <dbReference type="ARBA" id="ARBA00022729"/>
    </source>
</evidence>
<evidence type="ECO:0000256" key="4">
    <source>
        <dbReference type="SAM" id="MobiDB-lite"/>
    </source>
</evidence>
<name>A0A0K2V1Z8_LEPSM</name>
<dbReference type="InterPro" id="IPR029034">
    <property type="entry name" value="Cystine-knot_cytokine"/>
</dbReference>
<dbReference type="Gene3D" id="2.10.90.10">
    <property type="entry name" value="Cystine-knot cytokines"/>
    <property type="match status" value="1"/>
</dbReference>
<feature type="compositionally biased region" description="Basic and acidic residues" evidence="4">
    <location>
        <begin position="64"/>
        <end position="88"/>
    </location>
</feature>
<dbReference type="KEGG" id="lsm:121120323"/>
<dbReference type="FunFam" id="2.10.90.10:FF:000035">
    <property type="entry name" value="Spz1"/>
    <property type="match status" value="1"/>
</dbReference>
<keyword evidence="2" id="KW-1015">Disulfide bond</keyword>
<dbReference type="Pfam" id="PF16077">
    <property type="entry name" value="Spaetzle"/>
    <property type="match status" value="1"/>
</dbReference>
<dbReference type="PANTHER" id="PTHR23199">
    <property type="entry name" value="NEUROTROPHIN 1-RELATED"/>
    <property type="match status" value="1"/>
</dbReference>
<dbReference type="GO" id="GO:0008083">
    <property type="term" value="F:growth factor activity"/>
    <property type="evidence" value="ECO:0007669"/>
    <property type="project" value="TreeGrafter"/>
</dbReference>
<dbReference type="AlphaFoldDB" id="A0A0K2V1Z8"/>
<dbReference type="GeneID" id="121120323"/>
<dbReference type="SUPFAM" id="SSF57501">
    <property type="entry name" value="Cystine-knot cytokines"/>
    <property type="match status" value="1"/>
</dbReference>
<protein>
    <recommendedName>
        <fullName evidence="6">Spaetzle domain-containing protein</fullName>
    </recommendedName>
</protein>
<keyword evidence="1 5" id="KW-0732">Signal</keyword>
<evidence type="ECO:0000259" key="6">
    <source>
        <dbReference type="Pfam" id="PF16077"/>
    </source>
</evidence>
<evidence type="ECO:0000256" key="5">
    <source>
        <dbReference type="SAM" id="SignalP"/>
    </source>
</evidence>
<sequence length="280" mass="31479">MALKCMVLATLIAAVYGATPAPYGYTPAPVYGYSPSPAPYHEPSPYHEPAPYSPYHEPAPYAPPHHEPAPYAPPHHEPAPYAPPHHEPAPYAPPHHPSPAPYAPPHHNQPEHYAPPKCSKGNPNTYCVEDSEYPTYEIEHALEYHYDAVQQIYKDVLANTENSVDRLKSLVEETYLCPSETKYIQPLRAVNANGKWRIIVNNVKAHYETLTQTTRVEHCSTPGSHCPLVPECYETKCVQKSIYHRFLTYDPYDQYLPFAIESFKLPASCACYNGAFAESH</sequence>
<reference evidence="7" key="1">
    <citation type="submission" date="2014-05" db="EMBL/GenBank/DDBJ databases">
        <authorList>
            <person name="Chronopoulou M."/>
        </authorList>
    </citation>
    <scope>NUCLEOTIDE SEQUENCE</scope>
    <source>
        <tissue evidence="7">Whole organism</tissue>
    </source>
</reference>
<evidence type="ECO:0000256" key="3">
    <source>
        <dbReference type="ARBA" id="ARBA00023180"/>
    </source>
</evidence>
<feature type="compositionally biased region" description="Pro residues" evidence="4">
    <location>
        <begin position="42"/>
        <end position="52"/>
    </location>
</feature>
<proteinExistence type="predicted"/>
<feature type="compositionally biased region" description="Pro residues" evidence="4">
    <location>
        <begin position="90"/>
        <end position="104"/>
    </location>
</feature>
<evidence type="ECO:0000256" key="2">
    <source>
        <dbReference type="ARBA" id="ARBA00023157"/>
    </source>
</evidence>
<feature type="domain" description="Spaetzle" evidence="6">
    <location>
        <begin position="175"/>
        <end position="272"/>
    </location>
</feature>
<organism evidence="7">
    <name type="scientific">Lepeophtheirus salmonis</name>
    <name type="common">Salmon louse</name>
    <name type="synonym">Caligus salmonis</name>
    <dbReference type="NCBI Taxonomy" id="72036"/>
    <lineage>
        <taxon>Eukaryota</taxon>
        <taxon>Metazoa</taxon>
        <taxon>Ecdysozoa</taxon>
        <taxon>Arthropoda</taxon>
        <taxon>Crustacea</taxon>
        <taxon>Multicrustacea</taxon>
        <taxon>Hexanauplia</taxon>
        <taxon>Copepoda</taxon>
        <taxon>Siphonostomatoida</taxon>
        <taxon>Caligidae</taxon>
        <taxon>Lepeophtheirus</taxon>
    </lineage>
</organism>
<dbReference type="RefSeq" id="XP_040571108.1">
    <property type="nucleotide sequence ID" value="XM_040715174.2"/>
</dbReference>
<feature type="signal peptide" evidence="5">
    <location>
        <begin position="1"/>
        <end position="17"/>
    </location>
</feature>
<dbReference type="GO" id="GO:0005121">
    <property type="term" value="F:Toll binding"/>
    <property type="evidence" value="ECO:0007669"/>
    <property type="project" value="TreeGrafter"/>
</dbReference>
<keyword evidence="3" id="KW-0325">Glycoprotein</keyword>
<feature type="chain" id="PRO_5005489235" description="Spaetzle domain-containing protein" evidence="5">
    <location>
        <begin position="18"/>
        <end position="280"/>
    </location>
</feature>
<dbReference type="EMBL" id="HACA01027143">
    <property type="protein sequence ID" value="CDW44504.1"/>
    <property type="molecule type" value="Transcribed_RNA"/>
</dbReference>
<dbReference type="GO" id="GO:0021556">
    <property type="term" value="P:central nervous system formation"/>
    <property type="evidence" value="ECO:0007669"/>
    <property type="project" value="TreeGrafter"/>
</dbReference>
<feature type="region of interest" description="Disordered" evidence="4">
    <location>
        <begin position="42"/>
        <end position="120"/>
    </location>
</feature>
<dbReference type="InterPro" id="IPR052444">
    <property type="entry name" value="Spz/Toll_ligand-like"/>
</dbReference>
<dbReference type="GO" id="GO:0045087">
    <property type="term" value="P:innate immune response"/>
    <property type="evidence" value="ECO:0007669"/>
    <property type="project" value="TreeGrafter"/>
</dbReference>
<dbReference type="PANTHER" id="PTHR23199:SF12">
    <property type="entry name" value="NEUROTROPHIN 1-RELATED"/>
    <property type="match status" value="1"/>
</dbReference>